<evidence type="ECO:0000256" key="1">
    <source>
        <dbReference type="SAM" id="MobiDB-lite"/>
    </source>
</evidence>
<gene>
    <name evidence="2" type="ORF">CFAM422_009460</name>
</gene>
<evidence type="ECO:0000313" key="2">
    <source>
        <dbReference type="EMBL" id="KAF3066191.1"/>
    </source>
</evidence>
<dbReference type="AlphaFoldDB" id="A0A9P4XAE6"/>
<feature type="compositionally biased region" description="Basic and acidic residues" evidence="1">
    <location>
        <begin position="1"/>
        <end position="55"/>
    </location>
</feature>
<feature type="region of interest" description="Disordered" evidence="1">
    <location>
        <begin position="1"/>
        <end position="61"/>
    </location>
</feature>
<proteinExistence type="predicted"/>
<evidence type="ECO:0000313" key="3">
    <source>
        <dbReference type="Proteomes" id="UP000801864"/>
    </source>
</evidence>
<comment type="caution">
    <text evidence="2">The sequence shown here is derived from an EMBL/GenBank/DDBJ whole genome shotgun (WGS) entry which is preliminary data.</text>
</comment>
<protein>
    <submittedName>
        <fullName evidence="2">Uncharacterized protein</fullName>
    </submittedName>
</protein>
<reference evidence="2 3" key="1">
    <citation type="submission" date="2018-06" db="EMBL/GenBank/DDBJ databases">
        <title>Genome analysis of cellulolytic fungus Trichoderma lentiforme CFAM-422.</title>
        <authorList>
            <person name="Steindorff A.S."/>
            <person name="Formighieri E.F."/>
            <person name="Midorikawa G.E.O."/>
            <person name="Tamietti M.S."/>
            <person name="Ramos E.Z."/>
            <person name="Silva A.S."/>
            <person name="Bon E.P.S."/>
            <person name="Mendes T.D."/>
            <person name="Damaso M.C.T."/>
            <person name="Favaro L.C.L."/>
        </authorList>
    </citation>
    <scope>NUCLEOTIDE SEQUENCE [LARGE SCALE GENOMIC DNA]</scope>
    <source>
        <strain evidence="2 3">CFAM-422</strain>
    </source>
</reference>
<name>A0A9P4XAE6_9HYPO</name>
<accession>A0A9P4XAE6</accession>
<sequence length="61" mass="7429">MRDDQHARSPDRGRDREANRDSRHARSRDRDRERDRDRNYYHDDHQPTRQGKDTARALIGD</sequence>
<organism evidence="2 3">
    <name type="scientific">Trichoderma lentiforme</name>
    <dbReference type="NCBI Taxonomy" id="1567552"/>
    <lineage>
        <taxon>Eukaryota</taxon>
        <taxon>Fungi</taxon>
        <taxon>Dikarya</taxon>
        <taxon>Ascomycota</taxon>
        <taxon>Pezizomycotina</taxon>
        <taxon>Sordariomycetes</taxon>
        <taxon>Hypocreomycetidae</taxon>
        <taxon>Hypocreales</taxon>
        <taxon>Hypocreaceae</taxon>
        <taxon>Trichoderma</taxon>
    </lineage>
</organism>
<keyword evidence="3" id="KW-1185">Reference proteome</keyword>
<dbReference type="EMBL" id="QLNT01000017">
    <property type="protein sequence ID" value="KAF3066191.1"/>
    <property type="molecule type" value="Genomic_DNA"/>
</dbReference>
<dbReference type="Proteomes" id="UP000801864">
    <property type="component" value="Unassembled WGS sequence"/>
</dbReference>